<dbReference type="PANTHER" id="PTHR11229:SF16">
    <property type="entry name" value="LARGE RIBOSOMAL SUBUNIT PROTEIN UL3C"/>
    <property type="match status" value="1"/>
</dbReference>
<reference evidence="10" key="1">
    <citation type="submission" date="2015-04" db="EMBL/GenBank/DDBJ databases">
        <authorList>
            <person name="Syromyatnikov M.Y."/>
            <person name="Popov V.N."/>
        </authorList>
    </citation>
    <scope>NUCLEOTIDE SEQUENCE</scope>
    <source>
        <strain evidence="10">MO-1</strain>
    </source>
</reference>
<keyword evidence="2 7" id="KW-0699">rRNA-binding</keyword>
<dbReference type="HAMAP" id="MF_01325_B">
    <property type="entry name" value="Ribosomal_uL3_B"/>
    <property type="match status" value="1"/>
</dbReference>
<dbReference type="PANTHER" id="PTHR11229">
    <property type="entry name" value="50S RIBOSOMAL PROTEIN L3"/>
    <property type="match status" value="1"/>
</dbReference>
<comment type="function">
    <text evidence="7 9">One of the primary rRNA binding proteins, it binds directly near the 3'-end of the 23S rRNA, where it nucleates assembly of the 50S subunit.</text>
</comment>
<evidence type="ECO:0000256" key="4">
    <source>
        <dbReference type="ARBA" id="ARBA00022980"/>
    </source>
</evidence>
<dbReference type="PROSITE" id="PS00474">
    <property type="entry name" value="RIBOSOMAL_L3"/>
    <property type="match status" value="1"/>
</dbReference>
<dbReference type="InterPro" id="IPR009000">
    <property type="entry name" value="Transl_B-barrel_sf"/>
</dbReference>
<accession>A0A1S7LID2</accession>
<keyword evidence="7" id="KW-0488">Methylation</keyword>
<dbReference type="SUPFAM" id="SSF50447">
    <property type="entry name" value="Translation proteins"/>
    <property type="match status" value="1"/>
</dbReference>
<evidence type="ECO:0000256" key="7">
    <source>
        <dbReference type="HAMAP-Rule" id="MF_01325"/>
    </source>
</evidence>
<proteinExistence type="inferred from homology"/>
<dbReference type="InterPro" id="IPR019926">
    <property type="entry name" value="Ribosomal_uL3_CS"/>
</dbReference>
<comment type="similarity">
    <text evidence="1 7 8">Belongs to the universal ribosomal protein uL3 family.</text>
</comment>
<dbReference type="InterPro" id="IPR019927">
    <property type="entry name" value="Ribosomal_uL3_bac/org-type"/>
</dbReference>
<dbReference type="GO" id="GO:0019843">
    <property type="term" value="F:rRNA binding"/>
    <property type="evidence" value="ECO:0007669"/>
    <property type="project" value="UniProtKB-UniRule"/>
</dbReference>
<protein>
    <recommendedName>
        <fullName evidence="6 7">Large ribosomal subunit protein uL3</fullName>
    </recommendedName>
</protein>
<organism evidence="10">
    <name type="scientific">Magnetococcus massalia (strain MO-1)</name>
    <dbReference type="NCBI Taxonomy" id="451514"/>
    <lineage>
        <taxon>Bacteria</taxon>
        <taxon>Pseudomonadati</taxon>
        <taxon>Pseudomonadota</taxon>
        <taxon>Magnetococcia</taxon>
        <taxon>Magnetococcales</taxon>
        <taxon>Magnetococcaceae</taxon>
        <taxon>Magnetococcus</taxon>
    </lineage>
</organism>
<comment type="PTM">
    <text evidence="7">Methylated by PrmB.</text>
</comment>
<dbReference type="GO" id="GO:0006412">
    <property type="term" value="P:translation"/>
    <property type="evidence" value="ECO:0007669"/>
    <property type="project" value="UniProtKB-UniRule"/>
</dbReference>
<evidence type="ECO:0000256" key="1">
    <source>
        <dbReference type="ARBA" id="ARBA00006540"/>
    </source>
</evidence>
<evidence type="ECO:0000256" key="2">
    <source>
        <dbReference type="ARBA" id="ARBA00022730"/>
    </source>
</evidence>
<dbReference type="NCBIfam" id="TIGR03625">
    <property type="entry name" value="L3_bact"/>
    <property type="match status" value="1"/>
</dbReference>
<evidence type="ECO:0000256" key="6">
    <source>
        <dbReference type="ARBA" id="ARBA00035243"/>
    </source>
</evidence>
<sequence length="214" mass="22925">MRSGLIGRKLGMSQMFTEGGECIPVTLLQLGPCAVIDKRTEENDGYNAVQVGFEEAKPSRIDNAVKGQFAKANVTPRRVIREFRVADPAAYEIGQELTVSDFAVDSFVDVTGRTVGKGFAGGMKRWGFRGGRASHGAHKTHRSIGSIGQCQTPGRVFKNKKMAGQMGNVTATVQNLKIAFVDTEKNLLAVKGSIPGSKGSLVLVRDALKKASAK</sequence>
<name>A0A1S7LID2_MAGMO</name>
<keyword evidence="5 7" id="KW-0687">Ribonucleoprotein</keyword>
<dbReference type="Gene3D" id="3.30.160.810">
    <property type="match status" value="1"/>
</dbReference>
<dbReference type="InterPro" id="IPR000597">
    <property type="entry name" value="Ribosomal_uL3"/>
</dbReference>
<evidence type="ECO:0000313" key="10">
    <source>
        <dbReference type="EMBL" id="CRH06680.1"/>
    </source>
</evidence>
<evidence type="ECO:0000256" key="9">
    <source>
        <dbReference type="RuleBase" id="RU003906"/>
    </source>
</evidence>
<dbReference type="Gene3D" id="2.40.30.10">
    <property type="entry name" value="Translation factors"/>
    <property type="match status" value="1"/>
</dbReference>
<evidence type="ECO:0000256" key="8">
    <source>
        <dbReference type="RuleBase" id="RU003905"/>
    </source>
</evidence>
<evidence type="ECO:0000256" key="5">
    <source>
        <dbReference type="ARBA" id="ARBA00023274"/>
    </source>
</evidence>
<evidence type="ECO:0000256" key="3">
    <source>
        <dbReference type="ARBA" id="ARBA00022884"/>
    </source>
</evidence>
<gene>
    <name evidence="7 10" type="primary">rplC</name>
    <name evidence="10" type="ORF">MAGMO_2523</name>
</gene>
<keyword evidence="3 7" id="KW-0694">RNA-binding</keyword>
<feature type="modified residue" description="N5-methylglutamine" evidence="7">
    <location>
        <position position="151"/>
    </location>
</feature>
<dbReference type="FunFam" id="2.40.30.10:FF:000004">
    <property type="entry name" value="50S ribosomal protein L3"/>
    <property type="match status" value="1"/>
</dbReference>
<dbReference type="EMBL" id="LO017727">
    <property type="protein sequence ID" value="CRH06680.1"/>
    <property type="molecule type" value="Genomic_DNA"/>
</dbReference>
<keyword evidence="4 7" id="KW-0689">Ribosomal protein</keyword>
<dbReference type="AlphaFoldDB" id="A0A1S7LID2"/>
<dbReference type="FunFam" id="3.30.160.810:FF:000001">
    <property type="entry name" value="50S ribosomal protein L3"/>
    <property type="match status" value="1"/>
</dbReference>
<comment type="subunit">
    <text evidence="7 9">Part of the 50S ribosomal subunit. Forms a cluster with proteins L14 and L19.</text>
</comment>
<dbReference type="GO" id="GO:0003735">
    <property type="term" value="F:structural constituent of ribosome"/>
    <property type="evidence" value="ECO:0007669"/>
    <property type="project" value="UniProtKB-UniRule"/>
</dbReference>
<dbReference type="Pfam" id="PF00297">
    <property type="entry name" value="Ribosomal_L3"/>
    <property type="match status" value="1"/>
</dbReference>
<dbReference type="GO" id="GO:0022625">
    <property type="term" value="C:cytosolic large ribosomal subunit"/>
    <property type="evidence" value="ECO:0007669"/>
    <property type="project" value="TreeGrafter"/>
</dbReference>